<dbReference type="NCBIfam" id="NF001859">
    <property type="entry name" value="PRK00591.1"/>
    <property type="match status" value="1"/>
</dbReference>
<reference evidence="12 13" key="1">
    <citation type="submission" date="2019-06" db="EMBL/GenBank/DDBJ databases">
        <title>Persicimonas caeni gen. nov., sp. nov., a predatory bacterium isolated from solar saltern.</title>
        <authorList>
            <person name="Wang S."/>
        </authorList>
    </citation>
    <scope>NUCLEOTIDE SEQUENCE [LARGE SCALE GENOMIC DNA]</scope>
    <source>
        <strain evidence="12 13">YN101</strain>
    </source>
</reference>
<dbReference type="InterPro" id="IPR000352">
    <property type="entry name" value="Pep_chain_release_fac_I"/>
</dbReference>
<comment type="function">
    <text evidence="1 7">Peptide chain release factor 1 directs the termination of translation in response to the peptide chain termination codons UAG and UAA.</text>
</comment>
<dbReference type="FunFam" id="3.30.70.1660:FF:000004">
    <property type="entry name" value="Peptide chain release factor 1"/>
    <property type="match status" value="1"/>
</dbReference>
<dbReference type="GO" id="GO:0016149">
    <property type="term" value="F:translation release factor activity, codon specific"/>
    <property type="evidence" value="ECO:0007669"/>
    <property type="project" value="UniProtKB-UniRule"/>
</dbReference>
<dbReference type="InterPro" id="IPR050057">
    <property type="entry name" value="Prokaryotic/Mito_RF"/>
</dbReference>
<dbReference type="SUPFAM" id="SSF75620">
    <property type="entry name" value="Release factor"/>
    <property type="match status" value="1"/>
</dbReference>
<dbReference type="PROSITE" id="PS00745">
    <property type="entry name" value="RF_PROK_I"/>
    <property type="match status" value="1"/>
</dbReference>
<accession>A0A4Y6PV94</accession>
<comment type="PTM">
    <text evidence="7">Methylated by PrmC. Methylation increases the termination efficiency of RF1.</text>
</comment>
<evidence type="ECO:0000256" key="10">
    <source>
        <dbReference type="SAM" id="MobiDB-lite"/>
    </source>
</evidence>
<dbReference type="InterPro" id="IPR004373">
    <property type="entry name" value="RF-1"/>
</dbReference>
<comment type="similarity">
    <text evidence="3 7">Belongs to the prokaryotic/mitochondrial release factor family.</text>
</comment>
<feature type="coiled-coil region" evidence="9">
    <location>
        <begin position="41"/>
        <end position="93"/>
    </location>
</feature>
<evidence type="ECO:0000256" key="9">
    <source>
        <dbReference type="SAM" id="Coils"/>
    </source>
</evidence>
<evidence type="ECO:0000256" key="4">
    <source>
        <dbReference type="ARBA" id="ARBA00022481"/>
    </source>
</evidence>
<dbReference type="NCBIfam" id="TIGR00019">
    <property type="entry name" value="prfA"/>
    <property type="match status" value="1"/>
</dbReference>
<feature type="compositionally biased region" description="Basic and acidic residues" evidence="10">
    <location>
        <begin position="279"/>
        <end position="305"/>
    </location>
</feature>
<dbReference type="AlphaFoldDB" id="A0A4Y6PV94"/>
<dbReference type="Gene3D" id="3.30.70.1660">
    <property type="match status" value="1"/>
</dbReference>
<evidence type="ECO:0000256" key="2">
    <source>
        <dbReference type="ARBA" id="ARBA00004496"/>
    </source>
</evidence>
<dbReference type="RefSeq" id="WP_141198145.1">
    <property type="nucleotide sequence ID" value="NZ_CP041186.1"/>
</dbReference>
<organism evidence="12 13">
    <name type="scientific">Persicimonas caeni</name>
    <dbReference type="NCBI Taxonomy" id="2292766"/>
    <lineage>
        <taxon>Bacteria</taxon>
        <taxon>Deltaproteobacteria</taxon>
        <taxon>Bradymonadales</taxon>
        <taxon>Bradymonadaceae</taxon>
        <taxon>Persicimonas</taxon>
    </lineage>
</organism>
<dbReference type="GO" id="GO:0005829">
    <property type="term" value="C:cytosol"/>
    <property type="evidence" value="ECO:0007669"/>
    <property type="project" value="UniProtKB-ARBA"/>
</dbReference>
<dbReference type="OrthoDB" id="9806673at2"/>
<dbReference type="HAMAP" id="MF_00093">
    <property type="entry name" value="Rel_fac_1"/>
    <property type="match status" value="1"/>
</dbReference>
<name>A0A4Y6PV94_PERCE</name>
<accession>A0A5B8Y9Y2</accession>
<evidence type="ECO:0000256" key="1">
    <source>
        <dbReference type="ARBA" id="ARBA00002986"/>
    </source>
</evidence>
<dbReference type="SMART" id="SM00937">
    <property type="entry name" value="PCRF"/>
    <property type="match status" value="1"/>
</dbReference>
<evidence type="ECO:0000313" key="13">
    <source>
        <dbReference type="Proteomes" id="UP000315995"/>
    </source>
</evidence>
<dbReference type="EMBL" id="CP041186">
    <property type="protein sequence ID" value="QDG51665.1"/>
    <property type="molecule type" value="Genomic_DNA"/>
</dbReference>
<keyword evidence="5 7" id="KW-0963">Cytoplasm</keyword>
<evidence type="ECO:0000256" key="6">
    <source>
        <dbReference type="ARBA" id="ARBA00022917"/>
    </source>
</evidence>
<dbReference type="InterPro" id="IPR005139">
    <property type="entry name" value="PCRF"/>
</dbReference>
<keyword evidence="9" id="KW-0175">Coiled coil</keyword>
<dbReference type="Pfam" id="PF03462">
    <property type="entry name" value="PCRF"/>
    <property type="match status" value="1"/>
</dbReference>
<dbReference type="Gene3D" id="6.10.140.1950">
    <property type="match status" value="1"/>
</dbReference>
<evidence type="ECO:0000256" key="5">
    <source>
        <dbReference type="ARBA" id="ARBA00022490"/>
    </source>
</evidence>
<dbReference type="Proteomes" id="UP000315995">
    <property type="component" value="Chromosome"/>
</dbReference>
<proteinExistence type="inferred from homology"/>
<keyword evidence="6 7" id="KW-0648">Protein biosynthesis</keyword>
<comment type="subcellular location">
    <subcellularLocation>
        <location evidence="2 7">Cytoplasm</location>
    </subcellularLocation>
</comment>
<dbReference type="PANTHER" id="PTHR43804:SF7">
    <property type="entry name" value="LD18447P"/>
    <property type="match status" value="1"/>
</dbReference>
<keyword evidence="4 7" id="KW-0488">Methylation</keyword>
<sequence length="356" mass="40509">MFAKLDEVQGRYRELNSMLADPSVASDPQQYQKLAKEHAHLQEIVDAYKRFRAVEEELEDNKSLLSEDDPELKEMARAEIARLDAEREELEERITRLLIPKDPLDEKNILIEVRAGTGGDEAALFAADLFRMYDRYAANQGWKVDIVEASETDTGGFRQIVALIEGDDVYSKLKYEGGTHRVQRVPETETQGRIHTSACTVAILPEAEDVELDLDMNDLKIDTYRSSGPGGQSVNTTDSAIRITHEPTGLVVTCQDEKSQHKNKAKALKVLKTRLLEQKREAQHQERAAERREQVGSGDRSERIRTYNFPQSRITDHRIGYTTRRLEDVLNGDVDEVLVPVHEHFQAEKLKALNDE</sequence>
<gene>
    <name evidence="7 12" type="primary">prfA</name>
    <name evidence="12" type="ORF">FIV42_13170</name>
</gene>
<feature type="region of interest" description="Disordered" evidence="10">
    <location>
        <begin position="279"/>
        <end position="309"/>
    </location>
</feature>
<protein>
    <recommendedName>
        <fullName evidence="7 8">Peptide chain release factor 1</fullName>
        <shortName evidence="7">RF-1</shortName>
    </recommendedName>
</protein>
<evidence type="ECO:0000259" key="11">
    <source>
        <dbReference type="PROSITE" id="PS00745"/>
    </source>
</evidence>
<dbReference type="FunFam" id="3.30.160.20:FF:000004">
    <property type="entry name" value="Peptide chain release factor 1"/>
    <property type="match status" value="1"/>
</dbReference>
<keyword evidence="13" id="KW-1185">Reference proteome</keyword>
<evidence type="ECO:0000256" key="7">
    <source>
        <dbReference type="HAMAP-Rule" id="MF_00093"/>
    </source>
</evidence>
<dbReference type="FunFam" id="3.30.70.1660:FF:000002">
    <property type="entry name" value="Peptide chain release factor 1"/>
    <property type="match status" value="1"/>
</dbReference>
<evidence type="ECO:0000256" key="8">
    <source>
        <dbReference type="NCBIfam" id="TIGR00019"/>
    </source>
</evidence>
<dbReference type="Pfam" id="PF00472">
    <property type="entry name" value="RF-1"/>
    <property type="match status" value="1"/>
</dbReference>
<feature type="modified residue" description="N5-methylglutamine" evidence="7">
    <location>
        <position position="232"/>
    </location>
</feature>
<evidence type="ECO:0000256" key="3">
    <source>
        <dbReference type="ARBA" id="ARBA00010835"/>
    </source>
</evidence>
<dbReference type="InterPro" id="IPR045853">
    <property type="entry name" value="Pep_chain_release_fac_I_sf"/>
</dbReference>
<dbReference type="PANTHER" id="PTHR43804">
    <property type="entry name" value="LD18447P"/>
    <property type="match status" value="1"/>
</dbReference>
<evidence type="ECO:0000313" key="12">
    <source>
        <dbReference type="EMBL" id="QDG51665.1"/>
    </source>
</evidence>
<dbReference type="Gene3D" id="3.30.160.20">
    <property type="match status" value="1"/>
</dbReference>
<feature type="domain" description="Prokaryotic-type class I peptide chain release factors" evidence="11">
    <location>
        <begin position="225"/>
        <end position="241"/>
    </location>
</feature>